<keyword evidence="2 6" id="KW-0813">Transport</keyword>
<keyword evidence="7" id="KW-0812">Transmembrane</keyword>
<comment type="catalytic activity">
    <reaction evidence="6">
        <text>ATP + H2O = ADP + phosphate + H(+)</text>
        <dbReference type="Rhea" id="RHEA:13065"/>
        <dbReference type="ChEBI" id="CHEBI:15377"/>
        <dbReference type="ChEBI" id="CHEBI:15378"/>
        <dbReference type="ChEBI" id="CHEBI:30616"/>
        <dbReference type="ChEBI" id="CHEBI:43474"/>
        <dbReference type="ChEBI" id="CHEBI:456216"/>
        <dbReference type="EC" id="3.6.4.6"/>
    </reaction>
</comment>
<evidence type="ECO:0000256" key="6">
    <source>
        <dbReference type="RuleBase" id="RU367045"/>
    </source>
</evidence>
<comment type="cofactor">
    <cofactor evidence="6">
        <name>Mg(2+)</name>
        <dbReference type="ChEBI" id="CHEBI:18420"/>
    </cofactor>
    <text evidence="6">Binds 1 Mg(2+) ion per subunit.</text>
</comment>
<dbReference type="GO" id="GO:0046872">
    <property type="term" value="F:metal ion binding"/>
    <property type="evidence" value="ECO:0007669"/>
    <property type="project" value="UniProtKB-UniRule"/>
</dbReference>
<dbReference type="InterPro" id="IPR041569">
    <property type="entry name" value="AAA_lid_3"/>
</dbReference>
<keyword evidence="3 6" id="KW-0547">Nucleotide-binding</keyword>
<dbReference type="Gene3D" id="3.10.330.10">
    <property type="match status" value="1"/>
</dbReference>
<evidence type="ECO:0000259" key="8">
    <source>
        <dbReference type="SMART" id="SM00382"/>
    </source>
</evidence>
<dbReference type="GO" id="GO:0005524">
    <property type="term" value="F:ATP binding"/>
    <property type="evidence" value="ECO:0007669"/>
    <property type="project" value="UniProtKB-UniRule"/>
</dbReference>
<evidence type="ECO:0000256" key="5">
    <source>
        <dbReference type="ARBA" id="ARBA00022927"/>
    </source>
</evidence>
<evidence type="ECO:0000256" key="2">
    <source>
        <dbReference type="ARBA" id="ARBA00022448"/>
    </source>
</evidence>
<keyword evidence="4 6" id="KW-0067">ATP-binding</keyword>
<proteinExistence type="inferred from homology"/>
<evidence type="ECO:0000256" key="4">
    <source>
        <dbReference type="ARBA" id="ARBA00022840"/>
    </source>
</evidence>
<dbReference type="InterPro" id="IPR027417">
    <property type="entry name" value="P-loop_NTPase"/>
</dbReference>
<sequence length="788" mass="86738">MASRFGFQSSTMIVTNTPGADLAVTNLAYCSPSDLHNFAVPGTKLFLALVANSFVLSLSYPLLIYICIHLDFNFDGILTPHENIRTGQIALNAIQRRHARVSSGDTISVSRFVPPEDFNLALLTLELEFIDAVILANQLRKRFAKQVLTSGQKVTFEYHGNNYIFTVTQAAVEGREGSNDAERGMISSDTYIVFEASNSSGIKIVNQREAASSNIFRQKEFNLQSLGIGGLGAEFADIFRRAFASRVFPPHVTSKLGIKHVKGMLLFGPPGTGKTLMARQIGKMLNGREPKIVNGPEVLSKFVGETEKNVRDLFADAENDQRTNGDQSELHVIIFDEIDAICKSRGSTRDGTGVHDSIVNQLLTKIDGVESLNNVLLIGMTNRKDLLDEALLRPGRLEVQVEISLPDENGRLQILQIHTNKMKENSFISPDVNLQELAARTKNYSGAELEGVVKSAVSFALNRQLSLDDLTKPVDEESIKVTMNDFLHALHEIVPAFGASTDDLERCRLNGMVDCGDRHKHIYQRAMLLVEQVKVSKGSPMVTCLLEGPSGSGKTALAATVGIDSDFPYVKIISAETMIGLQESTKCARIVKVFEDAYKSPLSIIILDDIERLLEYVAIGPRFSNIISQTLLVLLKRLPPKFNELNFLGASANSLDSCNLDIGYLVVKEGKGDILFTWGKRLLVLGTTSEVSFLDSVGICDAFSVTYLLPTLKTEDAKKVLEQLNVFAEDDIIAAAEALNDMTIKKLYMLIEMAAQGEQGGDAEAIYSGKEKIKIAHFYDCFQDMVRF</sequence>
<protein>
    <recommendedName>
        <fullName evidence="6">Vesicle-fusing ATPase</fullName>
        <ecNumber evidence="6">3.6.4.6</ecNumber>
    </recommendedName>
</protein>
<evidence type="ECO:0000256" key="7">
    <source>
        <dbReference type="SAM" id="Phobius"/>
    </source>
</evidence>
<feature type="transmembrane region" description="Helical" evidence="7">
    <location>
        <begin position="45"/>
        <end position="66"/>
    </location>
</feature>
<dbReference type="GO" id="GO:0035494">
    <property type="term" value="P:SNARE complex disassembly"/>
    <property type="evidence" value="ECO:0007669"/>
    <property type="project" value="InterPro"/>
</dbReference>
<dbReference type="Pfam" id="PF17862">
    <property type="entry name" value="AAA_lid_3"/>
    <property type="match status" value="1"/>
</dbReference>
<dbReference type="EC" id="3.6.4.6" evidence="6"/>
<dbReference type="GO" id="GO:0005795">
    <property type="term" value="C:Golgi stack"/>
    <property type="evidence" value="ECO:0007669"/>
    <property type="project" value="TreeGrafter"/>
</dbReference>
<dbReference type="Gene3D" id="1.10.8.60">
    <property type="match status" value="1"/>
</dbReference>
<reference evidence="10" key="1">
    <citation type="journal article" date="2019" name="Gigascience">
        <title>De novo genome assembly of the endangered Acer yangbiense, a plant species with extremely small populations endemic to Yunnan Province, China.</title>
        <authorList>
            <person name="Yang J."/>
            <person name="Wariss H.M."/>
            <person name="Tao L."/>
            <person name="Zhang R."/>
            <person name="Yun Q."/>
            <person name="Hollingsworth P."/>
            <person name="Dao Z."/>
            <person name="Luo G."/>
            <person name="Guo H."/>
            <person name="Ma Y."/>
            <person name="Sun W."/>
        </authorList>
    </citation>
    <scope>NUCLEOTIDE SEQUENCE [LARGE SCALE GENOMIC DNA]</scope>
    <source>
        <strain evidence="10">cv. br00</strain>
    </source>
</reference>
<dbReference type="Pfam" id="PF02933">
    <property type="entry name" value="CDC48_2"/>
    <property type="match status" value="1"/>
</dbReference>
<dbReference type="PANTHER" id="PTHR23078:SF3">
    <property type="entry name" value="VESICLE-FUSING ATPASE"/>
    <property type="match status" value="1"/>
</dbReference>
<dbReference type="InterPro" id="IPR003960">
    <property type="entry name" value="ATPase_AAA_CS"/>
</dbReference>
<dbReference type="SUPFAM" id="SSF50692">
    <property type="entry name" value="ADC-like"/>
    <property type="match status" value="1"/>
</dbReference>
<evidence type="ECO:0000256" key="3">
    <source>
        <dbReference type="ARBA" id="ARBA00022741"/>
    </source>
</evidence>
<dbReference type="Gene3D" id="3.40.50.300">
    <property type="entry name" value="P-loop containing nucleotide triphosphate hydrolases"/>
    <property type="match status" value="2"/>
</dbReference>
<dbReference type="GO" id="GO:0006891">
    <property type="term" value="P:intra-Golgi vesicle-mediated transport"/>
    <property type="evidence" value="ECO:0007669"/>
    <property type="project" value="TreeGrafter"/>
</dbReference>
<keyword evidence="7" id="KW-1133">Transmembrane helix</keyword>
<comment type="caution">
    <text evidence="9">The sequence shown here is derived from an EMBL/GenBank/DDBJ whole genome shotgun (WGS) entry which is preliminary data.</text>
</comment>
<keyword evidence="6" id="KW-0479">Metal-binding</keyword>
<dbReference type="FunFam" id="1.10.8.60:FF:000049">
    <property type="entry name" value="Vesicle-fusing ATPase"/>
    <property type="match status" value="1"/>
</dbReference>
<dbReference type="InterPro" id="IPR003959">
    <property type="entry name" value="ATPase_AAA_core"/>
</dbReference>
<dbReference type="FunFam" id="3.40.50.300:FF:000166">
    <property type="entry name" value="vesicle-fusing ATPase isoform X1"/>
    <property type="match status" value="1"/>
</dbReference>
<feature type="domain" description="AAA+ ATPase" evidence="8">
    <location>
        <begin position="260"/>
        <end position="407"/>
    </location>
</feature>
<dbReference type="Proteomes" id="UP000326939">
    <property type="component" value="Chromosome 11"/>
</dbReference>
<dbReference type="GO" id="GO:0016887">
    <property type="term" value="F:ATP hydrolysis activity"/>
    <property type="evidence" value="ECO:0007669"/>
    <property type="project" value="InterPro"/>
</dbReference>
<dbReference type="AlphaFoldDB" id="A0A5N5KV56"/>
<keyword evidence="6" id="KW-0931">ER-Golgi transport</keyword>
<accession>A0A5N5KV56</accession>
<dbReference type="SMART" id="SM00382">
    <property type="entry name" value="AAA"/>
    <property type="match status" value="2"/>
</dbReference>
<dbReference type="SUPFAM" id="SSF52540">
    <property type="entry name" value="P-loop containing nucleoside triphosphate hydrolases"/>
    <property type="match status" value="2"/>
</dbReference>
<evidence type="ECO:0000256" key="1">
    <source>
        <dbReference type="ARBA" id="ARBA00006914"/>
    </source>
</evidence>
<dbReference type="PANTHER" id="PTHR23078">
    <property type="entry name" value="VESICULAR-FUSION PROTEIN NSF"/>
    <property type="match status" value="1"/>
</dbReference>
<dbReference type="SUPFAM" id="SSF54585">
    <property type="entry name" value="Cdc48 domain 2-like"/>
    <property type="match status" value="1"/>
</dbReference>
<keyword evidence="6" id="KW-0963">Cytoplasm</keyword>
<keyword evidence="7" id="KW-0472">Membrane</keyword>
<dbReference type="PROSITE" id="PS00674">
    <property type="entry name" value="AAA"/>
    <property type="match status" value="1"/>
</dbReference>
<dbReference type="InterPro" id="IPR003593">
    <property type="entry name" value="AAA+_ATPase"/>
</dbReference>
<dbReference type="FunFam" id="3.40.50.300:FF:000187">
    <property type="entry name" value="Vesicular-fusion ATPase SEC18"/>
    <property type="match status" value="1"/>
</dbReference>
<name>A0A5N5KV56_9ROSI</name>
<gene>
    <name evidence="9" type="ORF">DKX38_017097</name>
</gene>
<comment type="subcellular location">
    <subcellularLocation>
        <location evidence="6">Cytoplasm</location>
    </subcellularLocation>
</comment>
<keyword evidence="6" id="KW-0460">Magnesium</keyword>
<dbReference type="EMBL" id="VDCV01000011">
    <property type="protein sequence ID" value="KAB5534011.1"/>
    <property type="molecule type" value="Genomic_DNA"/>
</dbReference>
<comment type="function">
    <text evidence="6">Required for vesicle-mediated transport. Catalyzes the fusion of transport vesicles within the Golgi cisternae. Is also required for transport from the endoplasmic reticulum to the Golgi stack. Seems to function as a fusion protein required for the delivery of cargo proteins to all compartments of the Golgi stack independent of vesicle origin.</text>
</comment>
<keyword evidence="6" id="KW-0378">Hydrolase</keyword>
<dbReference type="FunFam" id="3.10.330.10:FF:000007">
    <property type="entry name" value="Vesicle-fusing ATPase"/>
    <property type="match status" value="1"/>
</dbReference>
<comment type="similarity">
    <text evidence="1 6">Belongs to the AAA ATPase family.</text>
</comment>
<organism evidence="9 10">
    <name type="scientific">Salix brachista</name>
    <dbReference type="NCBI Taxonomy" id="2182728"/>
    <lineage>
        <taxon>Eukaryota</taxon>
        <taxon>Viridiplantae</taxon>
        <taxon>Streptophyta</taxon>
        <taxon>Embryophyta</taxon>
        <taxon>Tracheophyta</taxon>
        <taxon>Spermatophyta</taxon>
        <taxon>Magnoliopsida</taxon>
        <taxon>eudicotyledons</taxon>
        <taxon>Gunneridae</taxon>
        <taxon>Pentapetalae</taxon>
        <taxon>rosids</taxon>
        <taxon>fabids</taxon>
        <taxon>Malpighiales</taxon>
        <taxon>Salicaceae</taxon>
        <taxon>Saliceae</taxon>
        <taxon>Salix</taxon>
    </lineage>
</organism>
<keyword evidence="5 6" id="KW-0653">Protein transport</keyword>
<dbReference type="InterPro" id="IPR039812">
    <property type="entry name" value="Vesicle-fus_ATPase"/>
</dbReference>
<dbReference type="Gene3D" id="2.40.40.20">
    <property type="match status" value="1"/>
</dbReference>
<keyword evidence="10" id="KW-1185">Reference proteome</keyword>
<dbReference type="Pfam" id="PF00004">
    <property type="entry name" value="AAA"/>
    <property type="match status" value="2"/>
</dbReference>
<dbReference type="InterPro" id="IPR029067">
    <property type="entry name" value="CDC48_domain_2-like_sf"/>
</dbReference>
<feature type="domain" description="AAA+ ATPase" evidence="8">
    <location>
        <begin position="540"/>
        <end position="715"/>
    </location>
</feature>
<dbReference type="CDD" id="cd19504">
    <property type="entry name" value="RecA-like_NSF-SEC18_r1-like"/>
    <property type="match status" value="1"/>
</dbReference>
<dbReference type="InterPro" id="IPR009010">
    <property type="entry name" value="Asp_de-COase-like_dom_sf"/>
</dbReference>
<dbReference type="GO" id="GO:0043001">
    <property type="term" value="P:Golgi to plasma membrane protein transport"/>
    <property type="evidence" value="ECO:0007669"/>
    <property type="project" value="TreeGrafter"/>
</dbReference>
<evidence type="ECO:0000313" key="9">
    <source>
        <dbReference type="EMBL" id="KAB5534011.1"/>
    </source>
</evidence>
<dbReference type="CDD" id="cd00009">
    <property type="entry name" value="AAA"/>
    <property type="match status" value="1"/>
</dbReference>
<evidence type="ECO:0000313" key="10">
    <source>
        <dbReference type="Proteomes" id="UP000326939"/>
    </source>
</evidence>
<dbReference type="InterPro" id="IPR004201">
    <property type="entry name" value="Cdc48_dom2"/>
</dbReference>